<name>A0A0F4GFU9_9PEZI</name>
<keyword evidence="2" id="KW-1185">Reference proteome</keyword>
<organism evidence="1 2">
    <name type="scientific">Zymoseptoria brevis</name>
    <dbReference type="NCBI Taxonomy" id="1047168"/>
    <lineage>
        <taxon>Eukaryota</taxon>
        <taxon>Fungi</taxon>
        <taxon>Dikarya</taxon>
        <taxon>Ascomycota</taxon>
        <taxon>Pezizomycotina</taxon>
        <taxon>Dothideomycetes</taxon>
        <taxon>Dothideomycetidae</taxon>
        <taxon>Mycosphaerellales</taxon>
        <taxon>Mycosphaerellaceae</taxon>
        <taxon>Zymoseptoria</taxon>
    </lineage>
</organism>
<evidence type="ECO:0000313" key="1">
    <source>
        <dbReference type="EMBL" id="KJX96299.1"/>
    </source>
</evidence>
<accession>A0A0F4GFU9</accession>
<sequence>MSLLGLPAELRLRIYNFIPELQQDRIETVTPYSSHQTPSICRVSRLFRRETLPIYTANSLFCFPIDDAPETWARQVESWILALGPSAISRVRSIQFSQHWNITQPMRWMRHVGFYLRIERFKFKDVSSRTGFDQSGGFDDAWADHFVKPSRVSDWQVTSGTYPMARDARAMRLRSVELLAQTTEAYFRTRGARENSTGLSPDDVWFLMQAVNIVASHAIPYYDFNESGNDRGREPCETWYNMKSELELLITQT</sequence>
<gene>
    <name evidence="1" type="ORF">TI39_contig677g00017</name>
</gene>
<dbReference type="EMBL" id="LAFY01000669">
    <property type="protein sequence ID" value="KJX96299.1"/>
    <property type="molecule type" value="Genomic_DNA"/>
</dbReference>
<evidence type="ECO:0008006" key="3">
    <source>
        <dbReference type="Google" id="ProtNLM"/>
    </source>
</evidence>
<proteinExistence type="predicted"/>
<dbReference type="Proteomes" id="UP000033647">
    <property type="component" value="Unassembled WGS sequence"/>
</dbReference>
<evidence type="ECO:0000313" key="2">
    <source>
        <dbReference type="Proteomes" id="UP000033647"/>
    </source>
</evidence>
<dbReference type="OrthoDB" id="3849578at2759"/>
<comment type="caution">
    <text evidence="1">The sequence shown here is derived from an EMBL/GenBank/DDBJ whole genome shotgun (WGS) entry which is preliminary data.</text>
</comment>
<reference evidence="1 2" key="1">
    <citation type="submission" date="2015-03" db="EMBL/GenBank/DDBJ databases">
        <title>RNA-seq based gene annotation and comparative genomics of four Zymoseptoria species reveal species-specific pathogenicity related genes and transposable element activity.</title>
        <authorList>
            <person name="Grandaubert J."/>
            <person name="Bhattacharyya A."/>
            <person name="Stukenbrock E.H."/>
        </authorList>
    </citation>
    <scope>NUCLEOTIDE SEQUENCE [LARGE SCALE GENOMIC DNA]</scope>
    <source>
        <strain evidence="1 2">Zb18110</strain>
    </source>
</reference>
<dbReference type="AlphaFoldDB" id="A0A0F4GFU9"/>
<protein>
    <recommendedName>
        <fullName evidence="3">F-box domain-containing protein</fullName>
    </recommendedName>
</protein>